<dbReference type="PROSITE" id="PS51257">
    <property type="entry name" value="PROKAR_LIPOPROTEIN"/>
    <property type="match status" value="1"/>
</dbReference>
<organism evidence="2 3">
    <name type="scientific">Qipengyuania qiaonensis</name>
    <dbReference type="NCBI Taxonomy" id="2867240"/>
    <lineage>
        <taxon>Bacteria</taxon>
        <taxon>Pseudomonadati</taxon>
        <taxon>Pseudomonadota</taxon>
        <taxon>Alphaproteobacteria</taxon>
        <taxon>Sphingomonadales</taxon>
        <taxon>Erythrobacteraceae</taxon>
        <taxon>Qipengyuania</taxon>
    </lineage>
</organism>
<comment type="caution">
    <text evidence="2">The sequence shown here is derived from an EMBL/GenBank/DDBJ whole genome shotgun (WGS) entry which is preliminary data.</text>
</comment>
<evidence type="ECO:0000313" key="2">
    <source>
        <dbReference type="EMBL" id="MBX7482795.1"/>
    </source>
</evidence>
<reference evidence="2 3" key="1">
    <citation type="submission" date="2021-08" db="EMBL/GenBank/DDBJ databases">
        <title>Comparative Genomics Analysis of the Genus Qipengyuania Reveals Extensive Genetic Diversity and Metabolic Versatility, Including the Description of Fifteen Novel Species.</title>
        <authorList>
            <person name="Liu Y."/>
        </authorList>
    </citation>
    <scope>NUCLEOTIDE SEQUENCE [LARGE SCALE GENOMIC DNA]</scope>
    <source>
        <strain evidence="2 3">6D47A</strain>
    </source>
</reference>
<feature type="region of interest" description="Disordered" evidence="1">
    <location>
        <begin position="20"/>
        <end position="47"/>
    </location>
</feature>
<protein>
    <recommendedName>
        <fullName evidence="4">Secreted protein</fullName>
    </recommendedName>
</protein>
<name>A0ABS7J643_9SPHN</name>
<evidence type="ECO:0000256" key="1">
    <source>
        <dbReference type="SAM" id="MobiDB-lite"/>
    </source>
</evidence>
<accession>A0ABS7J643</accession>
<dbReference type="Proteomes" id="UP000755104">
    <property type="component" value="Unassembled WGS sequence"/>
</dbReference>
<proteinExistence type="predicted"/>
<keyword evidence="3" id="KW-1185">Reference proteome</keyword>
<sequence>MRCVAIPLVLALVAACSSPTDDESTSVADQRSAPVATPPPDPIASPGSKTLSLEGLGGLTIGEPVPEGSGFVAGEGQIGNGCETLTSPDWPGVYAIRVGDDVRRISVSDGSDVALLEGVGPGSTIAQVREAFPSFREEPHKYTGPEGKYLTQPGDDPRLRFEIDPDGRVSIVHVGLMPELGFVEGCA</sequence>
<evidence type="ECO:0008006" key="4">
    <source>
        <dbReference type="Google" id="ProtNLM"/>
    </source>
</evidence>
<evidence type="ECO:0000313" key="3">
    <source>
        <dbReference type="Proteomes" id="UP000755104"/>
    </source>
</evidence>
<dbReference type="EMBL" id="JAIGNO010000005">
    <property type="protein sequence ID" value="MBX7482795.1"/>
    <property type="molecule type" value="Genomic_DNA"/>
</dbReference>
<gene>
    <name evidence="2" type="ORF">K3174_09630</name>
</gene>